<comment type="caution">
    <text evidence="1">The sequence shown here is derived from an EMBL/GenBank/DDBJ whole genome shotgun (WGS) entry which is preliminary data.</text>
</comment>
<protein>
    <recommendedName>
        <fullName evidence="3">ParB/Sulfiredoxin domain-containing protein</fullName>
    </recommendedName>
</protein>
<keyword evidence="2" id="KW-1185">Reference proteome</keyword>
<accession>A0A4U0RVY7</accession>
<dbReference type="Proteomes" id="UP000305778">
    <property type="component" value="Unassembled WGS sequence"/>
</dbReference>
<reference evidence="1 2" key="1">
    <citation type="submission" date="2019-04" db="EMBL/GenBank/DDBJ databases">
        <title>Streptomyces oryziradicis sp. nov., a novel actinomycete isolated from rhizosphere soil of rice (Oryza sativa L.).</title>
        <authorList>
            <person name="Li C."/>
        </authorList>
    </citation>
    <scope>NUCLEOTIDE SEQUENCE [LARGE SCALE GENOMIC DNA]</scope>
    <source>
        <strain evidence="1 2">NEAU-C40</strain>
    </source>
</reference>
<evidence type="ECO:0000313" key="2">
    <source>
        <dbReference type="Proteomes" id="UP000305778"/>
    </source>
</evidence>
<proteinExistence type="predicted"/>
<evidence type="ECO:0008006" key="3">
    <source>
        <dbReference type="Google" id="ProtNLM"/>
    </source>
</evidence>
<sequence>MVAGVVITDISEGRAVAKKVTVEWADAPAEHDYPAAASFLRLTAAPALVEVLTALLSHAPTVEHRAKDILRAARLQLLPADDPEVARDLKHVTKGKPLSPILLVRGELSLDRPLQIADGYHRLCASYHLSQDTEIPCRLVDLPAIAV</sequence>
<dbReference type="OrthoDB" id="8539206at2"/>
<organism evidence="1 2">
    <name type="scientific">Actinacidiphila oryziradicis</name>
    <dbReference type="NCBI Taxonomy" id="2571141"/>
    <lineage>
        <taxon>Bacteria</taxon>
        <taxon>Bacillati</taxon>
        <taxon>Actinomycetota</taxon>
        <taxon>Actinomycetes</taxon>
        <taxon>Kitasatosporales</taxon>
        <taxon>Streptomycetaceae</taxon>
        <taxon>Actinacidiphila</taxon>
    </lineage>
</organism>
<dbReference type="AlphaFoldDB" id="A0A4U0RVY7"/>
<name>A0A4U0RVY7_9ACTN</name>
<gene>
    <name evidence="1" type="ORF">FCI23_44560</name>
</gene>
<dbReference type="EMBL" id="SUMC01000097">
    <property type="protein sequence ID" value="TJZ99732.1"/>
    <property type="molecule type" value="Genomic_DNA"/>
</dbReference>
<evidence type="ECO:0000313" key="1">
    <source>
        <dbReference type="EMBL" id="TJZ99732.1"/>
    </source>
</evidence>